<dbReference type="Proteomes" id="UP000036313">
    <property type="component" value="Unassembled WGS sequence"/>
</dbReference>
<keyword evidence="2" id="KW-0378">Hydrolase</keyword>
<proteinExistence type="predicted"/>
<dbReference type="AlphaFoldDB" id="A0A0J6WHY4"/>
<sequence>MRWRIAKQVRKLDKSDIPASLAANGAQWTAKFMAVPDPSKPVVWRDDELVASLKTETHAKCAYCEGKILDVSYAHVEHILPKSERPELVVTWTNLTIACQVCNTEKREYHDVSLPLVNPFTDDPTEFLEFNGPFISEKDGNARGERTVDRLNLGRTPLLLARAEKIDFIRRLLSRWQTATGTEKDTFELVITRELEDDREFVQSLRAFASAKGFPT</sequence>
<name>A0A0J6WHY4_9MYCO</name>
<dbReference type="InterPro" id="IPR003615">
    <property type="entry name" value="HNH_nuc"/>
</dbReference>
<dbReference type="EMBL" id="JYNU01000003">
    <property type="protein sequence ID" value="KMO81342.1"/>
    <property type="molecule type" value="Genomic_DNA"/>
</dbReference>
<comment type="caution">
    <text evidence="2">The sequence shown here is derived from an EMBL/GenBank/DDBJ whole genome shotgun (WGS) entry which is preliminary data.</text>
</comment>
<protein>
    <submittedName>
        <fullName evidence="2">HNH endonuclease</fullName>
    </submittedName>
</protein>
<evidence type="ECO:0000313" key="2">
    <source>
        <dbReference type="EMBL" id="KMO81342.1"/>
    </source>
</evidence>
<keyword evidence="2" id="KW-0255">Endonuclease</keyword>
<dbReference type="SMART" id="SM00507">
    <property type="entry name" value="HNHc"/>
    <property type="match status" value="1"/>
</dbReference>
<dbReference type="GO" id="GO:0003676">
    <property type="term" value="F:nucleic acid binding"/>
    <property type="evidence" value="ECO:0007669"/>
    <property type="project" value="InterPro"/>
</dbReference>
<dbReference type="Pfam" id="PF01844">
    <property type="entry name" value="HNH"/>
    <property type="match status" value="1"/>
</dbReference>
<dbReference type="Gene3D" id="1.10.30.50">
    <property type="match status" value="1"/>
</dbReference>
<reference evidence="2 3" key="1">
    <citation type="journal article" date="2015" name="Genome Biol. Evol.">
        <title>Characterization of Three Mycobacterium spp. with Potential Use in Bioremediation by Genome Sequencing and Comparative Genomics.</title>
        <authorList>
            <person name="Das S."/>
            <person name="Pettersson B.M."/>
            <person name="Behra P.R."/>
            <person name="Ramesh M."/>
            <person name="Dasgupta S."/>
            <person name="Bhattacharya A."/>
            <person name="Kirsebom L.A."/>
        </authorList>
    </citation>
    <scope>NUCLEOTIDE SEQUENCE [LARGE SCALE GENOMIC DNA]</scope>
    <source>
        <strain evidence="2 3">DSM 44075</strain>
    </source>
</reference>
<dbReference type="GO" id="GO:0004519">
    <property type="term" value="F:endonuclease activity"/>
    <property type="evidence" value="ECO:0007669"/>
    <property type="project" value="UniProtKB-KW"/>
</dbReference>
<evidence type="ECO:0000259" key="1">
    <source>
        <dbReference type="SMART" id="SM00507"/>
    </source>
</evidence>
<dbReference type="PATRIC" id="fig|1807.14.peg.579"/>
<dbReference type="CDD" id="cd00085">
    <property type="entry name" value="HNHc"/>
    <property type="match status" value="1"/>
</dbReference>
<dbReference type="GO" id="GO:0008270">
    <property type="term" value="F:zinc ion binding"/>
    <property type="evidence" value="ECO:0007669"/>
    <property type="project" value="InterPro"/>
</dbReference>
<organism evidence="2 3">
    <name type="scientific">Mycolicibacterium obuense</name>
    <dbReference type="NCBI Taxonomy" id="1807"/>
    <lineage>
        <taxon>Bacteria</taxon>
        <taxon>Bacillati</taxon>
        <taxon>Actinomycetota</taxon>
        <taxon>Actinomycetes</taxon>
        <taxon>Mycobacteriales</taxon>
        <taxon>Mycobacteriaceae</taxon>
        <taxon>Mycolicibacterium</taxon>
    </lineage>
</organism>
<keyword evidence="2" id="KW-0540">Nuclease</keyword>
<evidence type="ECO:0000313" key="3">
    <source>
        <dbReference type="Proteomes" id="UP000036313"/>
    </source>
</evidence>
<accession>A0A0J6WHY4</accession>
<dbReference type="InterPro" id="IPR002711">
    <property type="entry name" value="HNH"/>
</dbReference>
<feature type="domain" description="HNH nuclease" evidence="1">
    <location>
        <begin position="49"/>
        <end position="104"/>
    </location>
</feature>
<gene>
    <name evidence="2" type="ORF">MOBUDSM44075_00569</name>
</gene>